<name>A0A2S7KKC2_9FLAO</name>
<dbReference type="OrthoDB" id="9813231at2"/>
<protein>
    <recommendedName>
        <fullName evidence="3">YdhG-like domain-containing protein</fullName>
    </recommendedName>
</protein>
<proteinExistence type="predicted"/>
<sequence>MPYEANTPEEYIAQLPADRKIAVEKLRIVLKKDLPKGFKGSINYKMLGHYIPDSKYLNGCHGKRKLEIGKNCIQFKKMDEIPYDLTGELASKITINQWVRLHETTLKKATN</sequence>
<gene>
    <name evidence="1" type="ORF">BST83_16995</name>
</gene>
<accession>A0A2S7KKC2</accession>
<evidence type="ECO:0008006" key="3">
    <source>
        <dbReference type="Google" id="ProtNLM"/>
    </source>
</evidence>
<dbReference type="EMBL" id="MQUA01000014">
    <property type="protein sequence ID" value="PQB03033.1"/>
    <property type="molecule type" value="Genomic_DNA"/>
</dbReference>
<evidence type="ECO:0000313" key="2">
    <source>
        <dbReference type="Proteomes" id="UP000239522"/>
    </source>
</evidence>
<comment type="caution">
    <text evidence="1">The sequence shown here is derived from an EMBL/GenBank/DDBJ whole genome shotgun (WGS) entry which is preliminary data.</text>
</comment>
<evidence type="ECO:0000313" key="1">
    <source>
        <dbReference type="EMBL" id="PQB03033.1"/>
    </source>
</evidence>
<dbReference type="AlphaFoldDB" id="A0A2S7KKC2"/>
<dbReference type="Proteomes" id="UP000239522">
    <property type="component" value="Unassembled WGS sequence"/>
</dbReference>
<dbReference type="RefSeq" id="WP_104810969.1">
    <property type="nucleotide sequence ID" value="NZ_MQUA01000014.1"/>
</dbReference>
<reference evidence="1 2" key="1">
    <citation type="submission" date="2016-11" db="EMBL/GenBank/DDBJ databases">
        <title>Trade-off between light-utilization and light-protection in marine flavobacteria.</title>
        <authorList>
            <person name="Kumagai Y."/>
        </authorList>
    </citation>
    <scope>NUCLEOTIDE SEQUENCE [LARGE SCALE GENOMIC DNA]</scope>
    <source>
        <strain evidence="1 2">ATCC 700397</strain>
    </source>
</reference>
<keyword evidence="2" id="KW-1185">Reference proteome</keyword>
<organism evidence="1 2">
    <name type="scientific">Polaribacter filamentus</name>
    <dbReference type="NCBI Taxonomy" id="53483"/>
    <lineage>
        <taxon>Bacteria</taxon>
        <taxon>Pseudomonadati</taxon>
        <taxon>Bacteroidota</taxon>
        <taxon>Flavobacteriia</taxon>
        <taxon>Flavobacteriales</taxon>
        <taxon>Flavobacteriaceae</taxon>
    </lineage>
</organism>